<organism evidence="1 2">
    <name type="scientific">Loigolactobacillus rennini DSM 20253</name>
    <dbReference type="NCBI Taxonomy" id="1423796"/>
    <lineage>
        <taxon>Bacteria</taxon>
        <taxon>Bacillati</taxon>
        <taxon>Bacillota</taxon>
        <taxon>Bacilli</taxon>
        <taxon>Lactobacillales</taxon>
        <taxon>Lactobacillaceae</taxon>
        <taxon>Loigolactobacillus</taxon>
    </lineage>
</organism>
<sequence length="66" mass="7866">MAKMKNEKVDRWNYKNEKWFVDGVESVKKALFQQPSLTYEQADYVLSQVHSDLADEKELTSIRRKD</sequence>
<proteinExistence type="predicted"/>
<accession>A0A0R2CNU9</accession>
<dbReference type="AlphaFoldDB" id="A0A0R2CNU9"/>
<evidence type="ECO:0000313" key="1">
    <source>
        <dbReference type="EMBL" id="KRM93373.1"/>
    </source>
</evidence>
<dbReference type="PATRIC" id="fig|1423796.3.peg.475"/>
<keyword evidence="2" id="KW-1185">Reference proteome</keyword>
<protein>
    <submittedName>
        <fullName evidence="1">Uncharacterized protein</fullName>
    </submittedName>
</protein>
<evidence type="ECO:0000313" key="2">
    <source>
        <dbReference type="Proteomes" id="UP000051638"/>
    </source>
</evidence>
<gene>
    <name evidence="1" type="ORF">FC24_GL000462</name>
</gene>
<dbReference type="Proteomes" id="UP000051638">
    <property type="component" value="Unassembled WGS sequence"/>
</dbReference>
<dbReference type="EMBL" id="AYYI01000096">
    <property type="protein sequence ID" value="KRM93373.1"/>
    <property type="molecule type" value="Genomic_DNA"/>
</dbReference>
<name>A0A0R2CNU9_9LACO</name>
<comment type="caution">
    <text evidence="1">The sequence shown here is derived from an EMBL/GenBank/DDBJ whole genome shotgun (WGS) entry which is preliminary data.</text>
</comment>
<reference evidence="1 2" key="1">
    <citation type="journal article" date="2015" name="Genome Announc.">
        <title>Expanding the biotechnology potential of lactobacilli through comparative genomics of 213 strains and associated genera.</title>
        <authorList>
            <person name="Sun Z."/>
            <person name="Harris H.M."/>
            <person name="McCann A."/>
            <person name="Guo C."/>
            <person name="Argimon S."/>
            <person name="Zhang W."/>
            <person name="Yang X."/>
            <person name="Jeffery I.B."/>
            <person name="Cooney J.C."/>
            <person name="Kagawa T.F."/>
            <person name="Liu W."/>
            <person name="Song Y."/>
            <person name="Salvetti E."/>
            <person name="Wrobel A."/>
            <person name="Rasinkangas P."/>
            <person name="Parkhill J."/>
            <person name="Rea M.C."/>
            <person name="O'Sullivan O."/>
            <person name="Ritari J."/>
            <person name="Douillard F.P."/>
            <person name="Paul Ross R."/>
            <person name="Yang R."/>
            <person name="Briner A.E."/>
            <person name="Felis G.E."/>
            <person name="de Vos W.M."/>
            <person name="Barrangou R."/>
            <person name="Klaenhammer T.R."/>
            <person name="Caufield P.W."/>
            <person name="Cui Y."/>
            <person name="Zhang H."/>
            <person name="O'Toole P.W."/>
        </authorList>
    </citation>
    <scope>NUCLEOTIDE SEQUENCE [LARGE SCALE GENOMIC DNA]</scope>
    <source>
        <strain evidence="1 2">DSM 20253</strain>
    </source>
</reference>